<evidence type="ECO:0000313" key="2">
    <source>
        <dbReference type="Proteomes" id="UP001153678"/>
    </source>
</evidence>
<evidence type="ECO:0000313" key="1">
    <source>
        <dbReference type="EMBL" id="CAI2162798.1"/>
    </source>
</evidence>
<reference evidence="1" key="1">
    <citation type="submission" date="2022-08" db="EMBL/GenBank/DDBJ databases">
        <authorList>
            <person name="Kallberg Y."/>
            <person name="Tangrot J."/>
            <person name="Rosling A."/>
        </authorList>
    </citation>
    <scope>NUCLEOTIDE SEQUENCE</scope>
    <source>
        <strain evidence="1">Wild A</strain>
    </source>
</reference>
<gene>
    <name evidence="1" type="ORF">FWILDA_LOCUS744</name>
</gene>
<organism evidence="1 2">
    <name type="scientific">Funneliformis geosporum</name>
    <dbReference type="NCBI Taxonomy" id="1117311"/>
    <lineage>
        <taxon>Eukaryota</taxon>
        <taxon>Fungi</taxon>
        <taxon>Fungi incertae sedis</taxon>
        <taxon>Mucoromycota</taxon>
        <taxon>Glomeromycotina</taxon>
        <taxon>Glomeromycetes</taxon>
        <taxon>Glomerales</taxon>
        <taxon>Glomeraceae</taxon>
        <taxon>Funneliformis</taxon>
    </lineage>
</organism>
<dbReference type="EMBL" id="CAMKVN010000053">
    <property type="protein sequence ID" value="CAI2162798.1"/>
    <property type="molecule type" value="Genomic_DNA"/>
</dbReference>
<proteinExistence type="predicted"/>
<comment type="caution">
    <text evidence="1">The sequence shown here is derived from an EMBL/GenBank/DDBJ whole genome shotgun (WGS) entry which is preliminary data.</text>
</comment>
<protein>
    <submittedName>
        <fullName evidence="1">3589_t:CDS:1</fullName>
    </submittedName>
</protein>
<sequence length="55" mass="6428">MTSLRITVEENEAETFHYDIFDENKSLNIDISFQDNLREMQQRMGIIGSFQTSAI</sequence>
<dbReference type="Proteomes" id="UP001153678">
    <property type="component" value="Unassembled WGS sequence"/>
</dbReference>
<dbReference type="AlphaFoldDB" id="A0A9W4SBI2"/>
<keyword evidence="2" id="KW-1185">Reference proteome</keyword>
<name>A0A9W4SBI2_9GLOM</name>
<accession>A0A9W4SBI2</accession>